<evidence type="ECO:0000313" key="3">
    <source>
        <dbReference type="EMBL" id="MBM7473539.1"/>
    </source>
</evidence>
<protein>
    <submittedName>
        <fullName evidence="3">Uncharacterized protein</fullName>
    </submittedName>
</protein>
<keyword evidence="2" id="KW-0812">Transmembrane</keyword>
<keyword evidence="2" id="KW-1133">Transmembrane helix</keyword>
<feature type="transmembrane region" description="Helical" evidence="2">
    <location>
        <begin position="33"/>
        <end position="54"/>
    </location>
</feature>
<keyword evidence="2" id="KW-0472">Membrane</keyword>
<dbReference type="RefSeq" id="WP_307827241.1">
    <property type="nucleotide sequence ID" value="NZ_BAAAHT010000001.1"/>
</dbReference>
<evidence type="ECO:0000256" key="2">
    <source>
        <dbReference type="SAM" id="Phobius"/>
    </source>
</evidence>
<gene>
    <name evidence="3" type="ORF">JOE66_003173</name>
</gene>
<accession>A0ABS2L973</accession>
<organism evidence="3 4">
    <name type="scientific">Subtercola frigoramans</name>
    <dbReference type="NCBI Taxonomy" id="120298"/>
    <lineage>
        <taxon>Bacteria</taxon>
        <taxon>Bacillati</taxon>
        <taxon>Actinomycetota</taxon>
        <taxon>Actinomycetes</taxon>
        <taxon>Micrococcales</taxon>
        <taxon>Microbacteriaceae</taxon>
        <taxon>Subtercola</taxon>
    </lineage>
</organism>
<evidence type="ECO:0000313" key="4">
    <source>
        <dbReference type="Proteomes" id="UP000776164"/>
    </source>
</evidence>
<feature type="transmembrane region" description="Helical" evidence="2">
    <location>
        <begin position="61"/>
        <end position="80"/>
    </location>
</feature>
<keyword evidence="4" id="KW-1185">Reference proteome</keyword>
<dbReference type="Proteomes" id="UP000776164">
    <property type="component" value="Unassembled WGS sequence"/>
</dbReference>
<feature type="region of interest" description="Disordered" evidence="1">
    <location>
        <begin position="1"/>
        <end position="25"/>
    </location>
</feature>
<reference evidence="3 4" key="1">
    <citation type="submission" date="2021-01" db="EMBL/GenBank/DDBJ databases">
        <title>Sequencing the genomes of 1000 actinobacteria strains.</title>
        <authorList>
            <person name="Klenk H.-P."/>
        </authorList>
    </citation>
    <scope>NUCLEOTIDE SEQUENCE [LARGE SCALE GENOMIC DNA]</scope>
    <source>
        <strain evidence="3 4">DSM 13057</strain>
    </source>
</reference>
<name>A0ABS2L973_9MICO</name>
<feature type="transmembrane region" description="Helical" evidence="2">
    <location>
        <begin position="113"/>
        <end position="135"/>
    </location>
</feature>
<comment type="caution">
    <text evidence="3">The sequence shown here is derived from an EMBL/GenBank/DDBJ whole genome shotgun (WGS) entry which is preliminary data.</text>
</comment>
<sequence length="206" mass="21714">MSESAGEQPRGGADARGKTPGRSPRVPLPYQQLGVIVVGVSLAVWWPAFTLGAWGEIFFDNLLTVWAATTAAFIVVVLVPGARKRIGWRLFTLLLPSLWLVINIAVPADGGNLALALVALLGIGVILLGIPFTMWVLARVVWPDLGETVPTRGKMLVLFTVLLIAAGSFALGANESSFMTCEDFIVSGNSEPPGCVHADAPATLAP</sequence>
<feature type="transmembrane region" description="Helical" evidence="2">
    <location>
        <begin position="155"/>
        <end position="173"/>
    </location>
</feature>
<feature type="transmembrane region" description="Helical" evidence="2">
    <location>
        <begin position="86"/>
        <end position="106"/>
    </location>
</feature>
<proteinExistence type="predicted"/>
<evidence type="ECO:0000256" key="1">
    <source>
        <dbReference type="SAM" id="MobiDB-lite"/>
    </source>
</evidence>
<dbReference type="EMBL" id="JAFBBU010000001">
    <property type="protein sequence ID" value="MBM7473539.1"/>
    <property type="molecule type" value="Genomic_DNA"/>
</dbReference>